<dbReference type="SUPFAM" id="SSF52833">
    <property type="entry name" value="Thioredoxin-like"/>
    <property type="match status" value="1"/>
</dbReference>
<accession>X1HUA6</accession>
<dbReference type="Gene3D" id="3.40.30.10">
    <property type="entry name" value="Glutaredoxin"/>
    <property type="match status" value="1"/>
</dbReference>
<feature type="non-terminal residue" evidence="1">
    <location>
        <position position="35"/>
    </location>
</feature>
<dbReference type="InterPro" id="IPR036249">
    <property type="entry name" value="Thioredoxin-like_sf"/>
</dbReference>
<proteinExistence type="predicted"/>
<protein>
    <recommendedName>
        <fullName evidence="2">Thioredoxin domain-containing protein</fullName>
    </recommendedName>
</protein>
<gene>
    <name evidence="1" type="ORF">S03H2_53408</name>
</gene>
<dbReference type="EMBL" id="BARU01033994">
    <property type="protein sequence ID" value="GAH73751.1"/>
    <property type="molecule type" value="Genomic_DNA"/>
</dbReference>
<reference evidence="1" key="1">
    <citation type="journal article" date="2014" name="Front. Microbiol.">
        <title>High frequency of phylogenetically diverse reductive dehalogenase-homologous genes in deep subseafloor sedimentary metagenomes.</title>
        <authorList>
            <person name="Kawai M."/>
            <person name="Futagami T."/>
            <person name="Toyoda A."/>
            <person name="Takaki Y."/>
            <person name="Nishi S."/>
            <person name="Hori S."/>
            <person name="Arai W."/>
            <person name="Tsubouchi T."/>
            <person name="Morono Y."/>
            <person name="Uchiyama I."/>
            <person name="Ito T."/>
            <person name="Fujiyama A."/>
            <person name="Inagaki F."/>
            <person name="Takami H."/>
        </authorList>
    </citation>
    <scope>NUCLEOTIDE SEQUENCE</scope>
    <source>
        <strain evidence="1">Expedition CK06-06</strain>
    </source>
</reference>
<sequence>MENNQSLEVEVNGNNFQREVLESTIPTLVDFWAPW</sequence>
<name>X1HUA6_9ZZZZ</name>
<evidence type="ECO:0000313" key="1">
    <source>
        <dbReference type="EMBL" id="GAH73751.1"/>
    </source>
</evidence>
<dbReference type="AlphaFoldDB" id="X1HUA6"/>
<comment type="caution">
    <text evidence="1">The sequence shown here is derived from an EMBL/GenBank/DDBJ whole genome shotgun (WGS) entry which is preliminary data.</text>
</comment>
<organism evidence="1">
    <name type="scientific">marine sediment metagenome</name>
    <dbReference type="NCBI Taxonomy" id="412755"/>
    <lineage>
        <taxon>unclassified sequences</taxon>
        <taxon>metagenomes</taxon>
        <taxon>ecological metagenomes</taxon>
    </lineage>
</organism>
<evidence type="ECO:0008006" key="2">
    <source>
        <dbReference type="Google" id="ProtNLM"/>
    </source>
</evidence>